<dbReference type="EnsemblMetazoa" id="AALFPA23_020811.R30732">
    <property type="protein sequence ID" value="AALFPA23_020811.P30732"/>
    <property type="gene ID" value="AALFPA23_020811"/>
</dbReference>
<dbReference type="RefSeq" id="XP_019931736.2">
    <property type="nucleotide sequence ID" value="XM_020076177.3"/>
</dbReference>
<organism evidence="2 3">
    <name type="scientific">Aedes albopictus</name>
    <name type="common">Asian tiger mosquito</name>
    <name type="synonym">Stegomyia albopicta</name>
    <dbReference type="NCBI Taxonomy" id="7160"/>
    <lineage>
        <taxon>Eukaryota</taxon>
        <taxon>Metazoa</taxon>
        <taxon>Ecdysozoa</taxon>
        <taxon>Arthropoda</taxon>
        <taxon>Hexapoda</taxon>
        <taxon>Insecta</taxon>
        <taxon>Pterygota</taxon>
        <taxon>Neoptera</taxon>
        <taxon>Endopterygota</taxon>
        <taxon>Diptera</taxon>
        <taxon>Nematocera</taxon>
        <taxon>Culicoidea</taxon>
        <taxon>Culicidae</taxon>
        <taxon>Culicinae</taxon>
        <taxon>Aedini</taxon>
        <taxon>Aedes</taxon>
        <taxon>Stegomyia</taxon>
    </lineage>
</organism>
<dbReference type="GeneID" id="109621977"/>
<evidence type="ECO:0000313" key="3">
    <source>
        <dbReference type="Proteomes" id="UP000069940"/>
    </source>
</evidence>
<name>A0ABM1ZQW4_AEDAL</name>
<evidence type="ECO:0008006" key="4">
    <source>
        <dbReference type="Google" id="ProtNLM"/>
    </source>
</evidence>
<proteinExistence type="predicted"/>
<keyword evidence="3" id="KW-1185">Reference proteome</keyword>
<dbReference type="Proteomes" id="UP000069940">
    <property type="component" value="Unassembled WGS sequence"/>
</dbReference>
<accession>A0ABM1ZQW4</accession>
<reference evidence="2" key="2">
    <citation type="submission" date="2025-05" db="UniProtKB">
        <authorList>
            <consortium name="EnsemblMetazoa"/>
        </authorList>
    </citation>
    <scope>IDENTIFICATION</scope>
    <source>
        <strain evidence="2">Foshan</strain>
    </source>
</reference>
<feature type="compositionally biased region" description="Polar residues" evidence="1">
    <location>
        <begin position="43"/>
        <end position="63"/>
    </location>
</feature>
<evidence type="ECO:0000256" key="1">
    <source>
        <dbReference type="SAM" id="MobiDB-lite"/>
    </source>
</evidence>
<evidence type="ECO:0000313" key="2">
    <source>
        <dbReference type="EnsemblMetazoa" id="AALFPA23_020811.P30732"/>
    </source>
</evidence>
<reference evidence="3" key="1">
    <citation type="journal article" date="2015" name="Proc. Natl. Acad. Sci. U.S.A.">
        <title>Genome sequence of the Asian Tiger mosquito, Aedes albopictus, reveals insights into its biology, genetics, and evolution.</title>
        <authorList>
            <person name="Chen X.G."/>
            <person name="Jiang X."/>
            <person name="Gu J."/>
            <person name="Xu M."/>
            <person name="Wu Y."/>
            <person name="Deng Y."/>
            <person name="Zhang C."/>
            <person name="Bonizzoni M."/>
            <person name="Dermauw W."/>
            <person name="Vontas J."/>
            <person name="Armbruster P."/>
            <person name="Huang X."/>
            <person name="Yang Y."/>
            <person name="Zhang H."/>
            <person name="He W."/>
            <person name="Peng H."/>
            <person name="Liu Y."/>
            <person name="Wu K."/>
            <person name="Chen J."/>
            <person name="Lirakis M."/>
            <person name="Topalis P."/>
            <person name="Van Leeuwen T."/>
            <person name="Hall A.B."/>
            <person name="Jiang X."/>
            <person name="Thorpe C."/>
            <person name="Mueller R.L."/>
            <person name="Sun C."/>
            <person name="Waterhouse R.M."/>
            <person name="Yan G."/>
            <person name="Tu Z.J."/>
            <person name="Fang X."/>
            <person name="James A.A."/>
        </authorList>
    </citation>
    <scope>NUCLEOTIDE SEQUENCE [LARGE SCALE GENOMIC DNA]</scope>
    <source>
        <strain evidence="3">Foshan</strain>
    </source>
</reference>
<feature type="region of interest" description="Disordered" evidence="1">
    <location>
        <begin position="16"/>
        <end position="98"/>
    </location>
</feature>
<feature type="compositionally biased region" description="Polar residues" evidence="1">
    <location>
        <begin position="70"/>
        <end position="81"/>
    </location>
</feature>
<feature type="compositionally biased region" description="Polar residues" evidence="1">
    <location>
        <begin position="88"/>
        <end position="98"/>
    </location>
</feature>
<protein>
    <recommendedName>
        <fullName evidence="4">Protein phosphatase 1 regulatory subunit 35 C-terminal domain-containing protein</fullName>
    </recommendedName>
</protein>
<sequence length="200" mass="22286">MATKRAFNILEQRNINENSHIGKTPLPGKNASRAPFKSALKDLTNSSASKRPNFTAGKQSSEGASALKKSLQQQKPVASSISRKKLSESTVTQPTGNKRQNVAAPLFPIFSPLDAEYSWGKEACLREDLLEQMIDYHGATYKREIKPMKPLKVEPLELPELEIPRPEVAKSNRATVKDGFPASFLFNLQEVDIPDLEFMF</sequence>